<proteinExistence type="predicted"/>
<name>A0ABQ8Y4A2_9EUKA</name>
<feature type="compositionally biased region" description="Basic residues" evidence="1">
    <location>
        <begin position="26"/>
        <end position="40"/>
    </location>
</feature>
<keyword evidence="3" id="KW-1185">Reference proteome</keyword>
<feature type="compositionally biased region" description="Polar residues" evidence="1">
    <location>
        <begin position="159"/>
        <end position="170"/>
    </location>
</feature>
<feature type="compositionally biased region" description="Basic residues" evidence="1">
    <location>
        <begin position="178"/>
        <end position="222"/>
    </location>
</feature>
<accession>A0ABQ8Y4A2</accession>
<feature type="region of interest" description="Disordered" evidence="1">
    <location>
        <begin position="25"/>
        <end position="227"/>
    </location>
</feature>
<sequence>MTSPKFQSISLIDLEEKINNLSFKLTKNKIPKERKQKTKKKQNETQPHLPNEPRFNYEQDQKIEPISNIPLPSSTEHSNTESEFESTQSEPLQSQKNICNKQKLSTSQIVFSESEATQTESSESTQTESTEETSISSDSSQTIQSDQSHQSLLTEDENSFISGSDYSQETNSEEEKIKKKRKESRKAQIKKFKKLKRELKKKKRRKKEKLKNRKRKRKRKKKQNYDNKKQIINKFDLMMQQKINDIVIKTLGDKVNTFGLPQHLLIDGYVFHYRHHKFNKQNQNINYYYCKSNPRKDQNCPCSLNINLSTMHLTRSKNFCHRKLCRESVIYKFNLYPQKIIDMIFQIVKKNTTKNIRLQEIQKEWIRLSKKNDIVPCPELKQLHKIIQKITQDYEIKKSSFDPEEITKTKNNKQFLWCYMKVPSIIVMWTSPILFNCLLMCKHIYIDGTFSLAPKTMAQFFIIQGYFPGWWGVLLNEIQRKSKKSENFDQWFSKIFKIFLISTISPINQEFKIIQEL</sequence>
<evidence type="ECO:0000313" key="2">
    <source>
        <dbReference type="EMBL" id="KAJ6239647.1"/>
    </source>
</evidence>
<feature type="compositionally biased region" description="Low complexity" evidence="1">
    <location>
        <begin position="112"/>
        <end position="151"/>
    </location>
</feature>
<protein>
    <submittedName>
        <fullName evidence="2">Uncharacterized protein</fullName>
    </submittedName>
</protein>
<comment type="caution">
    <text evidence="2">The sequence shown here is derived from an EMBL/GenBank/DDBJ whole genome shotgun (WGS) entry which is preliminary data.</text>
</comment>
<reference evidence="2" key="1">
    <citation type="submission" date="2022-08" db="EMBL/GenBank/DDBJ databases">
        <title>Novel sulfate-reducing endosymbionts in the free-living metamonad Anaeramoeba.</title>
        <authorList>
            <person name="Jerlstrom-Hultqvist J."/>
            <person name="Cepicka I."/>
            <person name="Gallot-Lavallee L."/>
            <person name="Salas-Leiva D."/>
            <person name="Curtis B.A."/>
            <person name="Zahonova K."/>
            <person name="Pipaliya S."/>
            <person name="Dacks J."/>
            <person name="Roger A.J."/>
        </authorList>
    </citation>
    <scope>NUCLEOTIDE SEQUENCE</scope>
    <source>
        <strain evidence="2">Schooner1</strain>
    </source>
</reference>
<evidence type="ECO:0000256" key="1">
    <source>
        <dbReference type="SAM" id="MobiDB-lite"/>
    </source>
</evidence>
<dbReference type="Proteomes" id="UP001150062">
    <property type="component" value="Unassembled WGS sequence"/>
</dbReference>
<evidence type="ECO:0000313" key="3">
    <source>
        <dbReference type="Proteomes" id="UP001150062"/>
    </source>
</evidence>
<dbReference type="EMBL" id="JAOAOG010000218">
    <property type="protein sequence ID" value="KAJ6239647.1"/>
    <property type="molecule type" value="Genomic_DNA"/>
</dbReference>
<gene>
    <name evidence="2" type="ORF">M0813_24869</name>
</gene>
<organism evidence="2 3">
    <name type="scientific">Anaeramoeba flamelloides</name>
    <dbReference type="NCBI Taxonomy" id="1746091"/>
    <lineage>
        <taxon>Eukaryota</taxon>
        <taxon>Metamonada</taxon>
        <taxon>Anaeramoebidae</taxon>
        <taxon>Anaeramoeba</taxon>
    </lineage>
</organism>
<feature type="compositionally biased region" description="Polar residues" evidence="1">
    <location>
        <begin position="85"/>
        <end position="111"/>
    </location>
</feature>